<keyword evidence="11 14" id="KW-0665">Pyrimidine biosynthesis</keyword>
<feature type="region of interest" description="Allosteric domain" evidence="14">
    <location>
        <begin position="948"/>
        <end position="1082"/>
    </location>
</feature>
<feature type="binding site" evidence="14">
    <location>
        <position position="301"/>
    </location>
    <ligand>
        <name>Mg(2+)</name>
        <dbReference type="ChEBI" id="CHEBI:18420"/>
        <label>2</label>
    </ligand>
</feature>
<protein>
    <recommendedName>
        <fullName evidence="14">Carbamoyl phosphate synthase large chain</fullName>
        <ecNumber evidence="14">6.3.4.16</ecNumber>
        <ecNumber evidence="14">6.3.5.5</ecNumber>
    </recommendedName>
    <alternativeName>
        <fullName evidence="14">Carbamoyl phosphate synthetase ammonia chain</fullName>
    </alternativeName>
</protein>
<keyword evidence="6" id="KW-0479">Metal-binding</keyword>
<sequence>MPKRTDLRSILVVGAGPIVIGQACEFDYSGTQACKALRQEGYKVILVNSNPATIMTDPETADVTYIEPVTPAVVAKIIERERPDALLPTMGGQTALNTAMALAKAGTLERFGVRLIGASPEAIAKAEDRELFRQAMRRIGLDLPRSHVVRTIEEARDALHEIGLPAIIRPSFTLGGTGGGIAYNREEFEQIVTAGLEASPITEVLVEESVLGWKEFEMEVIRDRADNCIIVCSIENVDPMGVHTGDSITVAPALTLTDKEYQRMRDASIAVLREIGVETGGSNVQFAINPADGRMVVIEMNPRVSRSSALASKATGFPIAKVAAKLAVGYTLDEIQNDITGVTPASFEPSIDYVVTKVPRFTFEKFPETEALLTTSMKSVGEVMAVGRTFKESLQKALRGLETGLSGLDEIEIPGLADADRPKEAILSALARPTPDRLRTIAQAFREGLTLEEIHGACSYDPWFLAQIRDIVRTEAALKEHGLPEDPAVLHALKADGFSDRRLAKLAGRSEEEVRRLRERLGVRPVFKRIDTCAAEFAARTPYMYSTYETGILGDPQGECEAEPSARRKVIILGGGPNRIGQGIEFDYCCVHAAFGLKEAGIETVMVNCNPETVSTDPDTSDRLYFEPLTAEDVLEICRVEMSKGELLGVIVQLGGQTPLKLSHALEKAGVPILGTSPDAIDLAEDRERFQQLLRKLGLKQPANDICQPGEDAIEKAVRLGFPLVIRPSYVLGGRAMRIVHSAEEVQNYIAEATRASDLGPILLDRYLQDAVEIDVDVIADPEHVHIAGVMEHVEEAGIHSGDSACSLPPYSLPAETVREIERQAEALARALDVRGLMNVQMAVKDGEVYILEVNPRASRTVPFVAKAVGAPIAKIAARVMAGERLASFHLPAQPEDHVAVKEAVFPFARFPGVDLILGPEMKSTGEVMGLDRSFPAAFVKSQLGAGTELPRSGRVFVSVRDRDKAAAVTLARRLVELGFEIAATRGTAAAIAEANLPVTVVKKVHEGRPHIVDMIKNGEIAMLINTTDGRQAIRDSYDLRRAALMAKLPYYTTLPGARAVVQALARAIAGELEVAPLQSYF</sequence>
<dbReference type="InterPro" id="IPR058047">
    <property type="entry name" value="CPSase_preATP-grasp"/>
</dbReference>
<comment type="subunit">
    <text evidence="14">Composed of two chains; the small (or glutamine) chain promotes the hydrolysis of glutamine to ammonia, which is used by the large (or ammonia) chain to synthesize carbamoyl phosphate. Tetramer of heterodimers (alpha,beta)4.</text>
</comment>
<dbReference type="Pfam" id="PF02142">
    <property type="entry name" value="MGS"/>
    <property type="match status" value="1"/>
</dbReference>
<feature type="binding site" evidence="14">
    <location>
        <position position="169"/>
    </location>
    <ligand>
        <name>ATP</name>
        <dbReference type="ChEBI" id="CHEBI:30616"/>
        <label>1</label>
    </ligand>
</feature>
<feature type="binding site" evidence="14">
    <location>
        <position position="800"/>
    </location>
    <ligand>
        <name>ATP</name>
        <dbReference type="ChEBI" id="CHEBI:30616"/>
        <label>2</label>
    </ligand>
</feature>
<feature type="binding site" evidence="14">
    <location>
        <position position="176"/>
    </location>
    <ligand>
        <name>ATP</name>
        <dbReference type="ChEBI" id="CHEBI:30616"/>
        <label>1</label>
    </ligand>
</feature>
<dbReference type="InterPro" id="IPR036897">
    <property type="entry name" value="CarbamoylP_synth_lsu_oligo_sf"/>
</dbReference>
<dbReference type="EMBL" id="JBBLZC010000024">
    <property type="protein sequence ID" value="MEK0085270.1"/>
    <property type="molecule type" value="Genomic_DNA"/>
</dbReference>
<feature type="binding site" evidence="14">
    <location>
        <position position="215"/>
    </location>
    <ligand>
        <name>ATP</name>
        <dbReference type="ChEBI" id="CHEBI:30616"/>
        <label>1</label>
    </ligand>
</feature>
<keyword evidence="18" id="KW-1185">Reference proteome</keyword>
<feature type="binding site" evidence="14">
    <location>
        <position position="243"/>
    </location>
    <ligand>
        <name>ATP</name>
        <dbReference type="ChEBI" id="CHEBI:30616"/>
        <label>1</label>
    </ligand>
</feature>
<feature type="binding site" evidence="14">
    <location>
        <position position="853"/>
    </location>
    <ligand>
        <name>Mg(2+)</name>
        <dbReference type="ChEBI" id="CHEBI:18420"/>
        <label>3</label>
    </ligand>
</feature>
<dbReference type="Proteomes" id="UP001375743">
    <property type="component" value="Unassembled WGS sequence"/>
</dbReference>
<organism evidence="17 18">
    <name type="scientific">Benzoatithermus flavus</name>
    <dbReference type="NCBI Taxonomy" id="3108223"/>
    <lineage>
        <taxon>Bacteria</taxon>
        <taxon>Pseudomonadati</taxon>
        <taxon>Pseudomonadota</taxon>
        <taxon>Alphaproteobacteria</taxon>
        <taxon>Geminicoccales</taxon>
        <taxon>Geminicoccaceae</taxon>
        <taxon>Benzoatithermus</taxon>
    </lineage>
</organism>
<evidence type="ECO:0000259" key="15">
    <source>
        <dbReference type="PROSITE" id="PS50975"/>
    </source>
</evidence>
<feature type="binding site" evidence="14">
    <location>
        <position position="299"/>
    </location>
    <ligand>
        <name>ATP</name>
        <dbReference type="ChEBI" id="CHEBI:30616"/>
        <label>1</label>
    </ligand>
</feature>
<dbReference type="InterPro" id="IPR033937">
    <property type="entry name" value="MGS_CPS_CarB"/>
</dbReference>
<feature type="binding site" evidence="14">
    <location>
        <position position="242"/>
    </location>
    <ligand>
        <name>ATP</name>
        <dbReference type="ChEBI" id="CHEBI:30616"/>
        <label>1</label>
    </ligand>
</feature>
<evidence type="ECO:0000313" key="18">
    <source>
        <dbReference type="Proteomes" id="UP001375743"/>
    </source>
</evidence>
<evidence type="ECO:0000256" key="4">
    <source>
        <dbReference type="ARBA" id="ARBA00022598"/>
    </source>
</evidence>
<feature type="binding site" evidence="14">
    <location>
        <position position="766"/>
    </location>
    <ligand>
        <name>ATP</name>
        <dbReference type="ChEBI" id="CHEBI:30616"/>
        <label>2</label>
    </ligand>
</feature>
<keyword evidence="3 14" id="KW-0055">Arginine biosynthesis</keyword>
<proteinExistence type="inferred from homology"/>
<feature type="binding site" evidence="14">
    <location>
        <position position="727"/>
    </location>
    <ligand>
        <name>ATP</name>
        <dbReference type="ChEBI" id="CHEBI:30616"/>
        <label>2</label>
    </ligand>
</feature>
<dbReference type="InterPro" id="IPR005483">
    <property type="entry name" value="CPSase_dom"/>
</dbReference>
<dbReference type="RefSeq" id="WP_418161119.1">
    <property type="nucleotide sequence ID" value="NZ_JBBLZC010000024.1"/>
</dbReference>
<keyword evidence="12" id="KW-0464">Manganese</keyword>
<dbReference type="Gene3D" id="3.40.50.20">
    <property type="match status" value="2"/>
</dbReference>
<comment type="pathway">
    <text evidence="1 14">Amino-acid biosynthesis; L-arginine biosynthesis; carbamoyl phosphate from bicarbonate: step 1/1.</text>
</comment>
<reference evidence="17 18" key="1">
    <citation type="submission" date="2024-01" db="EMBL/GenBank/DDBJ databases">
        <title>Multi-omics insights into the function and evolution of sodium benzoate biodegradation pathways in Benzoatithermus flavus gen. nov., sp. nov. from hot spring.</title>
        <authorList>
            <person name="Hu C.-J."/>
            <person name="Li W.-J."/>
        </authorList>
    </citation>
    <scope>NUCLEOTIDE SEQUENCE [LARGE SCALE GENOMIC DNA]</scope>
    <source>
        <strain evidence="17 18">SYSU G07066</strain>
    </source>
</reference>
<evidence type="ECO:0000256" key="10">
    <source>
        <dbReference type="ARBA" id="ARBA00022842"/>
    </source>
</evidence>
<feature type="binding site" evidence="14">
    <location>
        <position position="798"/>
    </location>
    <ligand>
        <name>ATP</name>
        <dbReference type="ChEBI" id="CHEBI:30616"/>
        <label>2</label>
    </ligand>
</feature>
<feature type="binding site" evidence="14">
    <location>
        <position position="208"/>
    </location>
    <ligand>
        <name>ATP</name>
        <dbReference type="ChEBI" id="CHEBI:30616"/>
        <label>1</label>
    </ligand>
</feature>
<evidence type="ECO:0000256" key="1">
    <source>
        <dbReference type="ARBA" id="ARBA00005077"/>
    </source>
</evidence>
<dbReference type="EC" id="6.3.4.16" evidence="14"/>
<feature type="binding site" evidence="14">
    <location>
        <position position="855"/>
    </location>
    <ligand>
        <name>Mn(2+)</name>
        <dbReference type="ChEBI" id="CHEBI:29035"/>
        <label>4</label>
    </ligand>
</feature>
<dbReference type="NCBIfam" id="NF003671">
    <property type="entry name" value="PRK05294.1"/>
    <property type="match status" value="1"/>
</dbReference>
<dbReference type="SUPFAM" id="SSF52335">
    <property type="entry name" value="Methylglyoxal synthase-like"/>
    <property type="match status" value="1"/>
</dbReference>
<feature type="binding site" evidence="14">
    <location>
        <position position="285"/>
    </location>
    <ligand>
        <name>Mg(2+)</name>
        <dbReference type="ChEBI" id="CHEBI:18420"/>
        <label>1</label>
    </ligand>
</feature>
<feature type="binding site" evidence="14">
    <location>
        <position position="285"/>
    </location>
    <ligand>
        <name>ATP</name>
        <dbReference type="ChEBI" id="CHEBI:30616"/>
        <label>1</label>
    </ligand>
</feature>
<feature type="binding site" evidence="14">
    <location>
        <position position="299"/>
    </location>
    <ligand>
        <name>Mg(2+)</name>
        <dbReference type="ChEBI" id="CHEBI:18420"/>
        <label>1</label>
    </ligand>
</feature>
<feature type="binding site" evidence="14">
    <location>
        <position position="241"/>
    </location>
    <ligand>
        <name>ATP</name>
        <dbReference type="ChEBI" id="CHEBI:30616"/>
        <label>1</label>
    </ligand>
</feature>
<dbReference type="EC" id="6.3.5.5" evidence="14"/>
<feature type="binding site" evidence="14">
    <location>
        <position position="853"/>
    </location>
    <ligand>
        <name>Mg(2+)</name>
        <dbReference type="ChEBI" id="CHEBI:18420"/>
        <label>4</label>
    </ligand>
</feature>
<feature type="domain" description="ATP-grasp" evidence="15">
    <location>
        <begin position="133"/>
        <end position="328"/>
    </location>
</feature>
<gene>
    <name evidence="14 17" type="primary">carB</name>
    <name evidence="17" type="ORF">U1T56_19125</name>
</gene>
<dbReference type="InterPro" id="IPR016185">
    <property type="entry name" value="PreATP-grasp_dom_sf"/>
</dbReference>
<dbReference type="SMART" id="SM01096">
    <property type="entry name" value="CPSase_L_D3"/>
    <property type="match status" value="1"/>
</dbReference>
<dbReference type="PRINTS" id="PR00098">
    <property type="entry name" value="CPSASE"/>
</dbReference>
<dbReference type="InterPro" id="IPR011761">
    <property type="entry name" value="ATP-grasp"/>
</dbReference>
<feature type="binding site" evidence="14">
    <location>
        <position position="841"/>
    </location>
    <ligand>
        <name>ATP</name>
        <dbReference type="ChEBI" id="CHEBI:30616"/>
        <label>2</label>
    </ligand>
</feature>
<feature type="binding site" evidence="14">
    <location>
        <position position="299"/>
    </location>
    <ligand>
        <name>Mg(2+)</name>
        <dbReference type="ChEBI" id="CHEBI:18420"/>
        <label>2</label>
    </ligand>
</feature>
<dbReference type="PROSITE" id="PS51855">
    <property type="entry name" value="MGS"/>
    <property type="match status" value="1"/>
</dbReference>
<feature type="binding site" evidence="14">
    <location>
        <position position="175"/>
    </location>
    <ligand>
        <name>ATP</name>
        <dbReference type="ChEBI" id="CHEBI:30616"/>
        <label>1</label>
    </ligand>
</feature>
<dbReference type="PROSITE" id="PS00866">
    <property type="entry name" value="CPSASE_1"/>
    <property type="match status" value="1"/>
</dbReference>
<dbReference type="HAMAP" id="MF_01210_B">
    <property type="entry name" value="CPSase_L_chain_B"/>
    <property type="match status" value="1"/>
</dbReference>
<dbReference type="HAMAP" id="MF_01210_A">
    <property type="entry name" value="CPSase_L_chain_A"/>
    <property type="match status" value="1"/>
</dbReference>
<keyword evidence="7 14" id="KW-0677">Repeat</keyword>
<dbReference type="PANTHER" id="PTHR11405:SF53">
    <property type="entry name" value="CARBAMOYL-PHOSPHATE SYNTHASE [AMMONIA], MITOCHONDRIAL"/>
    <property type="match status" value="1"/>
</dbReference>
<feature type="binding site" evidence="14">
    <location>
        <position position="841"/>
    </location>
    <ligand>
        <name>Mg(2+)</name>
        <dbReference type="ChEBI" id="CHEBI:18420"/>
        <label>3</label>
    </ligand>
</feature>
<feature type="region of interest" description="Carboxyphosphate synthetic domain" evidence="14">
    <location>
        <begin position="1"/>
        <end position="402"/>
    </location>
</feature>
<comment type="cofactor">
    <cofactor evidence="14">
        <name>Mg(2+)</name>
        <dbReference type="ChEBI" id="CHEBI:18420"/>
    </cofactor>
    <cofactor evidence="14">
        <name>Mn(2+)</name>
        <dbReference type="ChEBI" id="CHEBI:29035"/>
    </cofactor>
    <text evidence="14">Binds 4 Mg(2+) or Mn(2+) ions per subunit.</text>
</comment>
<feature type="binding site" evidence="14">
    <location>
        <position position="773"/>
    </location>
    <ligand>
        <name>ATP</name>
        <dbReference type="ChEBI" id="CHEBI:30616"/>
        <label>2</label>
    </ligand>
</feature>
<dbReference type="InterPro" id="IPR005479">
    <property type="entry name" value="CPAse_ATP-bd"/>
</dbReference>
<dbReference type="Gene3D" id="3.40.50.1380">
    <property type="entry name" value="Methylglyoxal synthase-like domain"/>
    <property type="match status" value="1"/>
</dbReference>
<feature type="binding site" evidence="14">
    <location>
        <position position="841"/>
    </location>
    <ligand>
        <name>Mn(2+)</name>
        <dbReference type="ChEBI" id="CHEBI:29035"/>
        <label>3</label>
    </ligand>
</feature>
<comment type="function">
    <text evidence="14">Large subunit of the glutamine-dependent carbamoyl phosphate synthetase (CPSase). CPSase catalyzes the formation of carbamoyl phosphate from the ammonia moiety of glutamine, carbonate, and phosphate donated by ATP, constituting the first step of 2 biosynthetic pathways, one leading to arginine and/or urea and the other to pyrimidine nucleotides. The large subunit (synthetase) binds the substrates ammonia (free or transferred from glutamine from the small subunit), hydrogencarbonate and ATP and carries out an ATP-coupled ligase reaction, activating hydrogencarbonate by forming carboxy phosphate which reacts with ammonia to form carbamoyl phosphate.</text>
</comment>
<keyword evidence="5 14" id="KW-0028">Amino-acid biosynthesis</keyword>
<dbReference type="GO" id="GO:0004088">
    <property type="term" value="F:carbamoyl-phosphate synthase (glutamine-hydrolyzing) activity"/>
    <property type="evidence" value="ECO:0007669"/>
    <property type="project" value="UniProtKB-EC"/>
</dbReference>
<dbReference type="Pfam" id="PF02786">
    <property type="entry name" value="CPSase_L_D2"/>
    <property type="match status" value="2"/>
</dbReference>
<accession>A0ABU8XVP8</accession>
<feature type="binding site" evidence="14">
    <location>
        <position position="853"/>
    </location>
    <ligand>
        <name>Mn(2+)</name>
        <dbReference type="ChEBI" id="CHEBI:29035"/>
        <label>3</label>
    </ligand>
</feature>
<comment type="caution">
    <text evidence="14">Lacks conserved residue(s) required for the propagation of feature annotation.</text>
</comment>
<feature type="binding site" evidence="14">
    <location>
        <position position="799"/>
    </location>
    <ligand>
        <name>ATP</name>
        <dbReference type="ChEBI" id="CHEBI:30616"/>
        <label>2</label>
    </ligand>
</feature>
<evidence type="ECO:0000256" key="11">
    <source>
        <dbReference type="ARBA" id="ARBA00022975"/>
    </source>
</evidence>
<dbReference type="Pfam" id="PF02787">
    <property type="entry name" value="CPSase_L_D3"/>
    <property type="match status" value="1"/>
</dbReference>
<evidence type="ECO:0000256" key="7">
    <source>
        <dbReference type="ARBA" id="ARBA00022737"/>
    </source>
</evidence>
<feature type="binding site" evidence="14">
    <location>
        <position position="299"/>
    </location>
    <ligand>
        <name>Mn(2+)</name>
        <dbReference type="ChEBI" id="CHEBI:29035"/>
        <label>1</label>
    </ligand>
</feature>
<evidence type="ECO:0000313" key="17">
    <source>
        <dbReference type="EMBL" id="MEK0085270.1"/>
    </source>
</evidence>
<keyword evidence="10" id="KW-0460">Magnesium</keyword>
<evidence type="ECO:0000256" key="3">
    <source>
        <dbReference type="ARBA" id="ARBA00022571"/>
    </source>
</evidence>
<feature type="domain" description="ATP-grasp" evidence="15">
    <location>
        <begin position="691"/>
        <end position="882"/>
    </location>
</feature>
<dbReference type="PROSITE" id="PS51257">
    <property type="entry name" value="PROKAR_LIPOPROTEIN"/>
    <property type="match status" value="1"/>
</dbReference>
<comment type="catalytic activity">
    <reaction evidence="13 14">
        <text>hydrogencarbonate + NH4(+) + 2 ATP = carbamoyl phosphate + 2 ADP + phosphate + 2 H(+)</text>
        <dbReference type="Rhea" id="RHEA:18029"/>
        <dbReference type="ChEBI" id="CHEBI:15378"/>
        <dbReference type="ChEBI" id="CHEBI:17544"/>
        <dbReference type="ChEBI" id="CHEBI:28938"/>
        <dbReference type="ChEBI" id="CHEBI:30616"/>
        <dbReference type="ChEBI" id="CHEBI:43474"/>
        <dbReference type="ChEBI" id="CHEBI:58228"/>
        <dbReference type="ChEBI" id="CHEBI:456216"/>
        <dbReference type="EC" id="6.3.4.16"/>
    </reaction>
</comment>
<comment type="catalytic activity">
    <reaction evidence="14">
        <text>hydrogencarbonate + L-glutamine + 2 ATP + H2O = carbamoyl phosphate + L-glutamate + 2 ADP + phosphate + 2 H(+)</text>
        <dbReference type="Rhea" id="RHEA:18633"/>
        <dbReference type="ChEBI" id="CHEBI:15377"/>
        <dbReference type="ChEBI" id="CHEBI:15378"/>
        <dbReference type="ChEBI" id="CHEBI:17544"/>
        <dbReference type="ChEBI" id="CHEBI:29985"/>
        <dbReference type="ChEBI" id="CHEBI:30616"/>
        <dbReference type="ChEBI" id="CHEBI:43474"/>
        <dbReference type="ChEBI" id="CHEBI:58228"/>
        <dbReference type="ChEBI" id="CHEBI:58359"/>
        <dbReference type="ChEBI" id="CHEBI:456216"/>
        <dbReference type="EC" id="6.3.5.5"/>
    </reaction>
</comment>
<comment type="domain">
    <text evidence="14">The large subunit is composed of 2 ATP-grasp domains that are involved in binding the 2 ATP molecules needed for carbamoyl phosphate synthesis. The N-terminal ATP-grasp domain (referred to as the carboxyphosphate synthetic component) catalyzes the ATP-dependent phosphorylation of hydrogencarbonate to carboxyphosphate and the subsequent nucleophilic attack by ammonia to form a carbamate intermediate. The C-terminal ATP-grasp domain (referred to as the carbamoyl phosphate synthetic component) then catalyzes the phosphorylation of carbamate with the second ATP to form the end product carbamoyl phosphate. The reactive and unstable enzyme intermediates are sequentially channeled from one active site to the next through the interior of the protein over a distance of at least 96 A.</text>
</comment>
<feature type="domain" description="MGS-like" evidence="16">
    <location>
        <begin position="948"/>
        <end position="1082"/>
    </location>
</feature>
<evidence type="ECO:0000256" key="14">
    <source>
        <dbReference type="HAMAP-Rule" id="MF_01210"/>
    </source>
</evidence>
<dbReference type="PANTHER" id="PTHR11405">
    <property type="entry name" value="CARBAMOYLTRANSFERASE FAMILY MEMBER"/>
    <property type="match status" value="1"/>
</dbReference>
<feature type="binding site" evidence="14">
    <location>
        <position position="801"/>
    </location>
    <ligand>
        <name>ATP</name>
        <dbReference type="ChEBI" id="CHEBI:30616"/>
        <label>2</label>
    </ligand>
</feature>
<keyword evidence="9 14" id="KW-0067">ATP-binding</keyword>
<keyword evidence="8 14" id="KW-0547">Nucleotide-binding</keyword>
<dbReference type="Gene3D" id="1.10.1030.10">
    <property type="entry name" value="Carbamoyl-phosphate synthetase, large subunit oligomerisation domain"/>
    <property type="match status" value="1"/>
</dbReference>
<evidence type="ECO:0000256" key="6">
    <source>
        <dbReference type="ARBA" id="ARBA00022723"/>
    </source>
</evidence>
<feature type="binding site" evidence="14">
    <location>
        <position position="853"/>
    </location>
    <ligand>
        <name>Mn(2+)</name>
        <dbReference type="ChEBI" id="CHEBI:29035"/>
        <label>4</label>
    </ligand>
</feature>
<feature type="binding site" evidence="14">
    <location>
        <position position="853"/>
    </location>
    <ligand>
        <name>ATP</name>
        <dbReference type="ChEBI" id="CHEBI:30616"/>
        <label>2</label>
    </ligand>
</feature>
<dbReference type="InterPro" id="IPR011607">
    <property type="entry name" value="MGS-like_dom"/>
</dbReference>
<dbReference type="SMART" id="SM00851">
    <property type="entry name" value="MGS"/>
    <property type="match status" value="1"/>
</dbReference>
<dbReference type="SUPFAM" id="SSF56059">
    <property type="entry name" value="Glutathione synthetase ATP-binding domain-like"/>
    <property type="match status" value="2"/>
</dbReference>
<evidence type="ECO:0000259" key="16">
    <source>
        <dbReference type="PROSITE" id="PS51855"/>
    </source>
</evidence>
<evidence type="ECO:0000256" key="5">
    <source>
        <dbReference type="ARBA" id="ARBA00022605"/>
    </source>
</evidence>
<dbReference type="PROSITE" id="PS50975">
    <property type="entry name" value="ATP_GRASP"/>
    <property type="match status" value="2"/>
</dbReference>
<dbReference type="NCBIfam" id="TIGR01369">
    <property type="entry name" value="CPSaseII_lrg"/>
    <property type="match status" value="1"/>
</dbReference>
<comment type="similarity">
    <text evidence="2 14">Belongs to the CarB family.</text>
</comment>
<dbReference type="Pfam" id="PF25596">
    <property type="entry name" value="CPSase_L_D1"/>
    <property type="match status" value="2"/>
</dbReference>
<dbReference type="SUPFAM" id="SSF52440">
    <property type="entry name" value="PreATP-grasp domain"/>
    <property type="match status" value="2"/>
</dbReference>
<dbReference type="InterPro" id="IPR005480">
    <property type="entry name" value="CPSase_lsu_oligo"/>
</dbReference>
<dbReference type="NCBIfam" id="NF009455">
    <property type="entry name" value="PRK12815.1"/>
    <property type="match status" value="1"/>
</dbReference>
<dbReference type="InterPro" id="IPR036914">
    <property type="entry name" value="MGS-like_dom_sf"/>
</dbReference>
<dbReference type="CDD" id="cd01424">
    <property type="entry name" value="MGS_CPS_II"/>
    <property type="match status" value="1"/>
</dbReference>
<comment type="pathway">
    <text evidence="14">Pyrimidine metabolism; UMP biosynthesis via de novo pathway; (S)-dihydroorotate from bicarbonate: step 1/3.</text>
</comment>
<evidence type="ECO:0000256" key="2">
    <source>
        <dbReference type="ARBA" id="ARBA00009799"/>
    </source>
</evidence>
<feature type="binding site" evidence="14">
    <location>
        <position position="129"/>
    </location>
    <ligand>
        <name>ATP</name>
        <dbReference type="ChEBI" id="CHEBI:30616"/>
        <label>1</label>
    </ligand>
</feature>
<evidence type="ECO:0000256" key="12">
    <source>
        <dbReference type="ARBA" id="ARBA00023211"/>
    </source>
</evidence>
<feature type="binding site" evidence="14">
    <location>
        <position position="301"/>
    </location>
    <ligand>
        <name>Mn(2+)</name>
        <dbReference type="ChEBI" id="CHEBI:29035"/>
        <label>2</label>
    </ligand>
</feature>
<comment type="caution">
    <text evidence="17">The sequence shown here is derived from an EMBL/GenBank/DDBJ whole genome shotgun (WGS) entry which is preliminary data.</text>
</comment>
<dbReference type="InterPro" id="IPR006275">
    <property type="entry name" value="CPSase_lsu"/>
</dbReference>
<evidence type="ECO:0000256" key="13">
    <source>
        <dbReference type="ARBA" id="ARBA00047359"/>
    </source>
</evidence>
<feature type="binding site" evidence="14">
    <location>
        <position position="768"/>
    </location>
    <ligand>
        <name>ATP</name>
        <dbReference type="ChEBI" id="CHEBI:30616"/>
        <label>2</label>
    </ligand>
</feature>
<keyword evidence="4 14" id="KW-0436">Ligase</keyword>
<name>A0ABU8XVP8_9PROT</name>
<feature type="binding site" evidence="14">
    <location>
        <position position="210"/>
    </location>
    <ligand>
        <name>ATP</name>
        <dbReference type="ChEBI" id="CHEBI:30616"/>
        <label>1</label>
    </ligand>
</feature>
<feature type="binding site" evidence="14">
    <location>
        <position position="285"/>
    </location>
    <ligand>
        <name>Mn(2+)</name>
        <dbReference type="ChEBI" id="CHEBI:29035"/>
        <label>1</label>
    </ligand>
</feature>
<feature type="binding site" evidence="14">
    <location>
        <position position="299"/>
    </location>
    <ligand>
        <name>Mn(2+)</name>
        <dbReference type="ChEBI" id="CHEBI:29035"/>
        <label>2</label>
    </ligand>
</feature>
<dbReference type="SUPFAM" id="SSF48108">
    <property type="entry name" value="Carbamoyl phosphate synthetase, large subunit connection domain"/>
    <property type="match status" value="1"/>
</dbReference>
<dbReference type="PROSITE" id="PS00867">
    <property type="entry name" value="CPSASE_2"/>
    <property type="match status" value="2"/>
</dbReference>
<feature type="binding site" evidence="14">
    <location>
        <position position="855"/>
    </location>
    <ligand>
        <name>Mg(2+)</name>
        <dbReference type="ChEBI" id="CHEBI:18420"/>
        <label>4</label>
    </ligand>
</feature>
<dbReference type="Gene3D" id="3.30.470.20">
    <property type="entry name" value="ATP-grasp fold, B domain"/>
    <property type="match status" value="2"/>
</dbReference>
<evidence type="ECO:0000256" key="9">
    <source>
        <dbReference type="ARBA" id="ARBA00022840"/>
    </source>
</evidence>
<evidence type="ECO:0000256" key="8">
    <source>
        <dbReference type="ARBA" id="ARBA00022741"/>
    </source>
</evidence>